<organism evidence="2 3">
    <name type="scientific">Prosthecochloris marina</name>
    <dbReference type="NCBI Taxonomy" id="2017681"/>
    <lineage>
        <taxon>Bacteria</taxon>
        <taxon>Pseudomonadati</taxon>
        <taxon>Chlorobiota</taxon>
        <taxon>Chlorobiia</taxon>
        <taxon>Chlorobiales</taxon>
        <taxon>Chlorobiaceae</taxon>
        <taxon>Prosthecochloris</taxon>
    </lineage>
</organism>
<gene>
    <name evidence="2" type="ORF">CR164_09370</name>
</gene>
<dbReference type="InterPro" id="IPR001322">
    <property type="entry name" value="Lamin_tail_dom"/>
</dbReference>
<feature type="domain" description="LTD" evidence="1">
    <location>
        <begin position="29"/>
        <end position="175"/>
    </location>
</feature>
<dbReference type="AlphaFoldDB" id="A0A317T773"/>
<sequence length="336" mass="37410">MRFFFILFLTTLFLSSCKTNNDTISLNGTSIIVENKTLPVINEILFAPVQQKDDGLEDQPDFVEIYNPGKETVNLHGWYFQDCPTSSGKRYTYHFAEDPSADNLLAPGQYGIIVPEESLDREASRLVRFYDYLSHDPSVRIFIVQRKTFSLNNDMDCVTLKDVNGTVIDSVSYNSVWHNPYVKNTKGRSLEKFNDRLSSNSPESWSSSMDGEYAATPGRKNSIYLSTDRLGQKPSLSMDPKTFSPDLDGNGEKAIIRYKLPVGAYQVTAVIYDSDGKSTRNLAEGLPSGPEGSFEWNGLCDDGTAALSGLYLIRVTIAGSAFSGMVELEDQMALVR</sequence>
<dbReference type="Pfam" id="PF13860">
    <property type="entry name" value="FlgD_ig"/>
    <property type="match status" value="1"/>
</dbReference>
<comment type="caution">
    <text evidence="2">The sequence shown here is derived from an EMBL/GenBank/DDBJ whole genome shotgun (WGS) entry which is preliminary data.</text>
</comment>
<name>A0A317T773_9CHLB</name>
<reference evidence="3" key="1">
    <citation type="submission" date="2017-10" db="EMBL/GenBank/DDBJ databases">
        <authorList>
            <person name="Gaisin V.A."/>
            <person name="Rysina M.S."/>
            <person name="Grouzdev D.S."/>
        </authorList>
    </citation>
    <scope>NUCLEOTIDE SEQUENCE [LARGE SCALE GENOMIC DNA]</scope>
    <source>
        <strain evidence="3">V1</strain>
    </source>
</reference>
<dbReference type="InterPro" id="IPR025965">
    <property type="entry name" value="FlgD/Vpr_Ig-like"/>
</dbReference>
<dbReference type="RefSeq" id="WP_110023726.1">
    <property type="nucleotide sequence ID" value="NZ_PDNZ01000006.1"/>
</dbReference>
<dbReference type="OrthoDB" id="9758406at2"/>
<dbReference type="Gene3D" id="2.60.40.1260">
    <property type="entry name" value="Lamin Tail domain"/>
    <property type="match status" value="1"/>
</dbReference>
<dbReference type="Gene3D" id="2.60.40.4070">
    <property type="match status" value="1"/>
</dbReference>
<dbReference type="Pfam" id="PF00932">
    <property type="entry name" value="LTD"/>
    <property type="match status" value="1"/>
</dbReference>
<accession>A0A317T773</accession>
<proteinExistence type="predicted"/>
<dbReference type="Proteomes" id="UP000246278">
    <property type="component" value="Unassembled WGS sequence"/>
</dbReference>
<dbReference type="InterPro" id="IPR036415">
    <property type="entry name" value="Lamin_tail_dom_sf"/>
</dbReference>
<evidence type="ECO:0000313" key="3">
    <source>
        <dbReference type="Proteomes" id="UP000246278"/>
    </source>
</evidence>
<keyword evidence="3" id="KW-1185">Reference proteome</keyword>
<dbReference type="PROSITE" id="PS51841">
    <property type="entry name" value="LTD"/>
    <property type="match status" value="1"/>
</dbReference>
<evidence type="ECO:0000259" key="1">
    <source>
        <dbReference type="PROSITE" id="PS51841"/>
    </source>
</evidence>
<dbReference type="EMBL" id="PDNZ01000006">
    <property type="protein sequence ID" value="PWW81607.1"/>
    <property type="molecule type" value="Genomic_DNA"/>
</dbReference>
<protein>
    <recommendedName>
        <fullName evidence="1">LTD domain-containing protein</fullName>
    </recommendedName>
</protein>
<evidence type="ECO:0000313" key="2">
    <source>
        <dbReference type="EMBL" id="PWW81607.1"/>
    </source>
</evidence>
<dbReference type="SUPFAM" id="SSF74853">
    <property type="entry name" value="Lamin A/C globular tail domain"/>
    <property type="match status" value="1"/>
</dbReference>
<dbReference type="PROSITE" id="PS51257">
    <property type="entry name" value="PROKAR_LIPOPROTEIN"/>
    <property type="match status" value="1"/>
</dbReference>